<reference evidence="2 3" key="1">
    <citation type="submission" date="2024-06" db="EMBL/GenBank/DDBJ databases">
        <title>A chromosome-level genome assembly of beet webworm, Loxostege sticticalis.</title>
        <authorList>
            <person name="Zhang Y."/>
        </authorList>
    </citation>
    <scope>NUCLEOTIDE SEQUENCE [LARGE SCALE GENOMIC DNA]</scope>
    <source>
        <strain evidence="2">AQ028</strain>
        <tissue evidence="2">Male pupae</tissue>
    </source>
</reference>
<protein>
    <submittedName>
        <fullName evidence="2">Uncharacterized protein</fullName>
    </submittedName>
</protein>
<comment type="caution">
    <text evidence="2">The sequence shown here is derived from an EMBL/GenBank/DDBJ whole genome shotgun (WGS) entry which is preliminary data.</text>
</comment>
<feature type="compositionally biased region" description="Acidic residues" evidence="1">
    <location>
        <begin position="152"/>
        <end position="166"/>
    </location>
</feature>
<accession>A0ABD0SDR1</accession>
<name>A0ABD0SDR1_LOXSC</name>
<dbReference type="AlphaFoldDB" id="A0ABD0SDR1"/>
<proteinExistence type="predicted"/>
<feature type="compositionally biased region" description="Basic and acidic residues" evidence="1">
    <location>
        <begin position="131"/>
        <end position="149"/>
    </location>
</feature>
<gene>
    <name evidence="2" type="ORF">ABMA28_009394</name>
</gene>
<feature type="compositionally biased region" description="Basic and acidic residues" evidence="1">
    <location>
        <begin position="97"/>
        <end position="116"/>
    </location>
</feature>
<dbReference type="EMBL" id="JBEDNZ010000023">
    <property type="protein sequence ID" value="KAL0811997.1"/>
    <property type="molecule type" value="Genomic_DNA"/>
</dbReference>
<evidence type="ECO:0000313" key="2">
    <source>
        <dbReference type="EMBL" id="KAL0811997.1"/>
    </source>
</evidence>
<feature type="region of interest" description="Disordered" evidence="1">
    <location>
        <begin position="97"/>
        <end position="175"/>
    </location>
</feature>
<sequence length="175" mass="20008">MTKMNGVNLPEMMGQQNLIVDDIFTDNFGTKRKKLHDEYSTENDKKITAFNNNNLKLTDKENPPQNLKRKSSRIIEDNYINTELNISIDKDSNGTIRLELRHPGSDNSEYKNGHDDEVNDPSAIDNQIEEYSLKDSVDIGMERGDKNGEDASSQDEEYANENDQENDVIHKINVT</sequence>
<dbReference type="Proteomes" id="UP001549921">
    <property type="component" value="Unassembled WGS sequence"/>
</dbReference>
<organism evidence="2 3">
    <name type="scientific">Loxostege sticticalis</name>
    <name type="common">Beet webworm moth</name>
    <dbReference type="NCBI Taxonomy" id="481309"/>
    <lineage>
        <taxon>Eukaryota</taxon>
        <taxon>Metazoa</taxon>
        <taxon>Ecdysozoa</taxon>
        <taxon>Arthropoda</taxon>
        <taxon>Hexapoda</taxon>
        <taxon>Insecta</taxon>
        <taxon>Pterygota</taxon>
        <taxon>Neoptera</taxon>
        <taxon>Endopterygota</taxon>
        <taxon>Lepidoptera</taxon>
        <taxon>Glossata</taxon>
        <taxon>Ditrysia</taxon>
        <taxon>Pyraloidea</taxon>
        <taxon>Crambidae</taxon>
        <taxon>Pyraustinae</taxon>
        <taxon>Loxostege</taxon>
    </lineage>
</organism>
<evidence type="ECO:0000256" key="1">
    <source>
        <dbReference type="SAM" id="MobiDB-lite"/>
    </source>
</evidence>
<evidence type="ECO:0000313" key="3">
    <source>
        <dbReference type="Proteomes" id="UP001549921"/>
    </source>
</evidence>